<dbReference type="AlphaFoldDB" id="A0A7G5MW86"/>
<accession>A0A7G5MW86</accession>
<reference evidence="2 3" key="1">
    <citation type="submission" date="2019-04" db="EMBL/GenBank/DDBJ databases">
        <authorList>
            <person name="Schori C."/>
            <person name="Ahrens C."/>
        </authorList>
    </citation>
    <scope>NUCLEOTIDE SEQUENCE [LARGE SCALE GENOMIC DNA]</scope>
    <source>
        <strain evidence="2 3">DSM 2950</strain>
    </source>
</reference>
<sequence length="527" mass="62344">MFKITEGDFKNQRYGEESYLSNWPMLYILDNGKQAYIGESNHVKNRMSQHHGSLDKRIFDKVHFIYSSKFNQSVTFDYESKLIQYIVADELYEVRNKNAGMAEKEYYGKKEYDEKFQVLWRRLQREKIVKHSLEELENSDLFKYSPYKELNNDQRTAVEEIITSLKQDENQTVIVNGWPGSGKTIVAIFLLKYLRDSEEFQDKKIGFVVPQTSLRKTLKGIFRSIYGLKSSDVLSPSDVTKQFYDILLVDEAHRLHQYKNISYMGAFKKNCEKIGLTIESDELDWILHQCKCPVLFYDEMQVVGPSGIDVSRFHKKMEIEQAKRMITYHNLFTQMRVNGGNDYIEYVKNILSGTVREKKNFENYEFKLMTDFKAFNDLMYQKEEEVQLVRMVAGYAWEWISKNDKTVFDIEIQGIKKQWNHCTEGWVHSKEAINEVGCIHSTQGYDLNYAFIILGDEIGYDPVKKKIMIRPENYYDQNGKKTVGYEELKEYIQHIYYVLMTRGIRGSYLYVCDQELRKYISQYVDTV</sequence>
<dbReference type="InterPro" id="IPR027417">
    <property type="entry name" value="P-loop_NTPase"/>
</dbReference>
<dbReference type="Pfam" id="PF09848">
    <property type="entry name" value="SLFN-g3_helicase"/>
    <property type="match status" value="1"/>
</dbReference>
<gene>
    <name evidence="2" type="ORF">E5259_15515</name>
</gene>
<dbReference type="Proteomes" id="UP000515789">
    <property type="component" value="Chromosome"/>
</dbReference>
<dbReference type="GeneID" id="75051447"/>
<dbReference type="CDD" id="cd10439">
    <property type="entry name" value="GIY-YIG_COG3410"/>
    <property type="match status" value="1"/>
</dbReference>
<dbReference type="RefSeq" id="WP_018594325.1">
    <property type="nucleotide sequence ID" value="NZ_CABLBP010000013.1"/>
</dbReference>
<dbReference type="SUPFAM" id="SSF52540">
    <property type="entry name" value="P-loop containing nucleoside triphosphate hydrolases"/>
    <property type="match status" value="1"/>
</dbReference>
<dbReference type="InterPro" id="IPR018647">
    <property type="entry name" value="SLFN_3-like_DNA/RNA_helicase"/>
</dbReference>
<feature type="domain" description="Helicase ATP-binding" evidence="1">
    <location>
        <begin position="146"/>
        <end position="311"/>
    </location>
</feature>
<dbReference type="EMBL" id="CP039126">
    <property type="protein sequence ID" value="QMW78879.1"/>
    <property type="molecule type" value="Genomic_DNA"/>
</dbReference>
<dbReference type="Gene3D" id="3.40.50.300">
    <property type="entry name" value="P-loop containing nucleotide triphosphate hydrolases"/>
    <property type="match status" value="1"/>
</dbReference>
<dbReference type="InterPro" id="IPR014001">
    <property type="entry name" value="Helicase_ATP-bd"/>
</dbReference>
<name>A0A7G5MW86_9FIRM</name>
<dbReference type="SMART" id="SM00487">
    <property type="entry name" value="DEXDc"/>
    <property type="match status" value="1"/>
</dbReference>
<evidence type="ECO:0000313" key="3">
    <source>
        <dbReference type="Proteomes" id="UP000515789"/>
    </source>
</evidence>
<proteinExistence type="predicted"/>
<protein>
    <submittedName>
        <fullName evidence="2">DUF2075 domain-containing protein</fullName>
    </submittedName>
</protein>
<evidence type="ECO:0000259" key="1">
    <source>
        <dbReference type="SMART" id="SM00487"/>
    </source>
</evidence>
<evidence type="ECO:0000313" key="2">
    <source>
        <dbReference type="EMBL" id="QMW78879.1"/>
    </source>
</evidence>
<organism evidence="2 3">
    <name type="scientific">Blautia producta</name>
    <dbReference type="NCBI Taxonomy" id="33035"/>
    <lineage>
        <taxon>Bacteria</taxon>
        <taxon>Bacillati</taxon>
        <taxon>Bacillota</taxon>
        <taxon>Clostridia</taxon>
        <taxon>Lachnospirales</taxon>
        <taxon>Lachnospiraceae</taxon>
        <taxon>Blautia</taxon>
    </lineage>
</organism>